<dbReference type="PANTHER" id="PTHR11985:SF15">
    <property type="entry name" value="GLYCEROL-3-PHOSPHATE DEHYDROGENASE, MITOCHONDRIAL"/>
    <property type="match status" value="1"/>
</dbReference>
<dbReference type="NCBIfam" id="NF008313">
    <property type="entry name" value="PRK11101.1"/>
    <property type="match status" value="1"/>
</dbReference>
<comment type="subunit">
    <text evidence="6">Composed of a catalytic GlpA/B dimer and of membrane bound GlpC.</text>
</comment>
<dbReference type="AlphaFoldDB" id="A0A871BLE1"/>
<dbReference type="GO" id="GO:0019563">
    <property type="term" value="P:glycerol catabolic process"/>
    <property type="evidence" value="ECO:0007669"/>
    <property type="project" value="UniProtKB-UniPathway"/>
</dbReference>
<accession>A0A871BLE1</accession>
<evidence type="ECO:0000256" key="10">
    <source>
        <dbReference type="ARBA" id="ARBA00022827"/>
    </source>
</evidence>
<comment type="subcellular location">
    <subcellularLocation>
        <location evidence="3">Cell membrane</location>
        <topology evidence="3">Peripheral membrane protein</topology>
    </subcellularLocation>
</comment>
<comment type="cofactor">
    <cofactor evidence="1">
        <name>FMN</name>
        <dbReference type="ChEBI" id="CHEBI:58210"/>
    </cofactor>
</comment>
<evidence type="ECO:0000256" key="2">
    <source>
        <dbReference type="ARBA" id="ARBA00001974"/>
    </source>
</evidence>
<name>A0A871BLE1_HALGI</name>
<evidence type="ECO:0000259" key="16">
    <source>
        <dbReference type="Pfam" id="PF04324"/>
    </source>
</evidence>
<dbReference type="InterPro" id="IPR006076">
    <property type="entry name" value="FAD-dep_OxRdtase"/>
</dbReference>
<dbReference type="GO" id="GO:0005886">
    <property type="term" value="C:plasma membrane"/>
    <property type="evidence" value="ECO:0007669"/>
    <property type="project" value="UniProtKB-SubCell"/>
</dbReference>
<dbReference type="InterPro" id="IPR000447">
    <property type="entry name" value="G3P_DH_FAD-dep"/>
</dbReference>
<dbReference type="GO" id="GO:0010181">
    <property type="term" value="F:FMN binding"/>
    <property type="evidence" value="ECO:0007669"/>
    <property type="project" value="InterPro"/>
</dbReference>
<keyword evidence="8" id="KW-1003">Cell membrane</keyword>
<dbReference type="UniPathway" id="UPA00618">
    <property type="reaction ID" value="UER00673"/>
</dbReference>
<dbReference type="InterPro" id="IPR007419">
    <property type="entry name" value="BFD-like_2Fe2S-bd_dom"/>
</dbReference>
<keyword evidence="12" id="KW-0472">Membrane</keyword>
<dbReference type="PANTHER" id="PTHR11985">
    <property type="entry name" value="GLYCEROL-3-PHOSPHATE DEHYDROGENASE"/>
    <property type="match status" value="1"/>
</dbReference>
<comment type="similarity">
    <text evidence="5 14">Belongs to the FAD-dependent glycerol-3-phosphate dehydrogenase family.</text>
</comment>
<dbReference type="SUPFAM" id="SSF51905">
    <property type="entry name" value="FAD/NAD(P)-binding domain"/>
    <property type="match status" value="1"/>
</dbReference>
<dbReference type="InterPro" id="IPR041854">
    <property type="entry name" value="BFD-like_2Fe2S-bd_dom_sf"/>
</dbReference>
<evidence type="ECO:0000256" key="12">
    <source>
        <dbReference type="ARBA" id="ARBA00023136"/>
    </source>
</evidence>
<dbReference type="Pfam" id="PF01266">
    <property type="entry name" value="DAO"/>
    <property type="match status" value="1"/>
</dbReference>
<evidence type="ECO:0000313" key="18">
    <source>
        <dbReference type="Proteomes" id="UP000663064"/>
    </source>
</evidence>
<evidence type="ECO:0000256" key="4">
    <source>
        <dbReference type="ARBA" id="ARBA00005157"/>
    </source>
</evidence>
<keyword evidence="17" id="KW-0614">Plasmid</keyword>
<geneLocation type="plasmid" evidence="17 18">
    <name>pHGLR1</name>
</geneLocation>
<comment type="catalytic activity">
    <reaction evidence="13 14">
        <text>a quinone + sn-glycerol 3-phosphate = dihydroxyacetone phosphate + a quinol</text>
        <dbReference type="Rhea" id="RHEA:18977"/>
        <dbReference type="ChEBI" id="CHEBI:24646"/>
        <dbReference type="ChEBI" id="CHEBI:57597"/>
        <dbReference type="ChEBI" id="CHEBI:57642"/>
        <dbReference type="ChEBI" id="CHEBI:132124"/>
        <dbReference type="EC" id="1.1.5.3"/>
    </reaction>
</comment>
<keyword evidence="9 14" id="KW-0285">Flavoprotein</keyword>
<sequence length="563" mass="61013">MSYSVVVIGGGATGTGTARDLAMRGFDVTLVERGNLTEGTTGRTHGHLHSGARYAVSDKESAVDCMRENRVLHRIAGHCIEDTGGLFVQLEGDSDDYFERKLAGCAECDIPTEVISGEEARRREPYLTDAVERAIWVPDGAVDPFRLCVANAASAVEHGARIETHAEVVDLVVEGGRVAGVEVKRQGPNHHSEGAAGDTETFEADYVVSATGAWAGQLAAMAGVDLEMAISKGAMVVTNVRQLDTVINRCLPKGEGDTIIPHETTVLLGANDDPVDDPDDYPEEQWEVDMMIDIASEMVPVVADARMIRAYWGVRPLYDPNPKSTTDPGDVTRNYFVLDHAERDGVAGFASVVGGKLTTYREMAESVSDHVCEVLGVEEPCRTDEVPLPGSADPSALDEYMDEFDLRSPIARRSGQRLGDRAPEVLDIDEPNPTLCECEAVTRAEVRDAIDQVGADLNGVRLRTRASMGNCQGGFCSHRLGAELYPDHGAEVARDAVDELYQERWKGQRHALWGEQLSQAMLNAMLHATTMNHDANHVAGDENIEYRAFDGGRTEVPEGSHGD</sequence>
<evidence type="ECO:0000256" key="5">
    <source>
        <dbReference type="ARBA" id="ARBA00007330"/>
    </source>
</evidence>
<evidence type="ECO:0000256" key="14">
    <source>
        <dbReference type="RuleBase" id="RU361217"/>
    </source>
</evidence>
<dbReference type="Gene3D" id="3.50.50.60">
    <property type="entry name" value="FAD/NAD(P)-binding domain"/>
    <property type="match status" value="3"/>
</dbReference>
<dbReference type="GO" id="GO:0009331">
    <property type="term" value="C:glycerol-3-phosphate dehydrogenase (FAD) complex"/>
    <property type="evidence" value="ECO:0007669"/>
    <property type="project" value="UniProtKB-UniRule"/>
</dbReference>
<dbReference type="Gene3D" id="1.10.10.1100">
    <property type="entry name" value="BFD-like [2Fe-2S]-binding domain"/>
    <property type="match status" value="1"/>
</dbReference>
<evidence type="ECO:0000256" key="8">
    <source>
        <dbReference type="ARBA" id="ARBA00022475"/>
    </source>
</evidence>
<dbReference type="PROSITE" id="PS00977">
    <property type="entry name" value="FAD_G3PDH_1"/>
    <property type="match status" value="1"/>
</dbReference>
<evidence type="ECO:0000256" key="3">
    <source>
        <dbReference type="ARBA" id="ARBA00004202"/>
    </source>
</evidence>
<dbReference type="InterPro" id="IPR017752">
    <property type="entry name" value="G3P_DH_GlpA_su"/>
</dbReference>
<dbReference type="Pfam" id="PF04324">
    <property type="entry name" value="Fer2_BFD"/>
    <property type="match status" value="1"/>
</dbReference>
<evidence type="ECO:0000256" key="6">
    <source>
        <dbReference type="ARBA" id="ARBA00011331"/>
    </source>
</evidence>
<evidence type="ECO:0000256" key="11">
    <source>
        <dbReference type="ARBA" id="ARBA00023002"/>
    </source>
</evidence>
<dbReference type="GeneID" id="300253365"/>
<dbReference type="RefSeq" id="WP_115891651.1">
    <property type="nucleotide sequence ID" value="NZ_CP063206.1"/>
</dbReference>
<evidence type="ECO:0000256" key="1">
    <source>
        <dbReference type="ARBA" id="ARBA00001917"/>
    </source>
</evidence>
<dbReference type="Proteomes" id="UP000663064">
    <property type="component" value="Plasmid pHGLR1"/>
</dbReference>
<dbReference type="EC" id="1.1.5.3" evidence="7 14"/>
<keyword evidence="10" id="KW-0274">FAD</keyword>
<dbReference type="GO" id="GO:0050660">
    <property type="term" value="F:flavin adenine dinucleotide binding"/>
    <property type="evidence" value="ECO:0007669"/>
    <property type="project" value="InterPro"/>
</dbReference>
<evidence type="ECO:0000256" key="7">
    <source>
        <dbReference type="ARBA" id="ARBA00013029"/>
    </source>
</evidence>
<evidence type="ECO:0000256" key="9">
    <source>
        <dbReference type="ARBA" id="ARBA00022630"/>
    </source>
</evidence>
<gene>
    <name evidence="17" type="primary">glpA2</name>
    <name evidence="17" type="ORF">HfgLR_21370</name>
</gene>
<dbReference type="CDD" id="cd19946">
    <property type="entry name" value="GlpA-like_Fer2_BFD-like"/>
    <property type="match status" value="1"/>
</dbReference>
<comment type="pathway">
    <text evidence="4">Polyol metabolism; glycerol degradation via glycerol kinase pathway; glycerone phosphate from sn-glycerol 3-phosphate (anaerobic route): step 1/1.</text>
</comment>
<dbReference type="SUPFAM" id="SSF54373">
    <property type="entry name" value="FAD-linked reductases, C-terminal domain"/>
    <property type="match status" value="1"/>
</dbReference>
<dbReference type="EMBL" id="CP063206">
    <property type="protein sequence ID" value="QOS13503.1"/>
    <property type="molecule type" value="Genomic_DNA"/>
</dbReference>
<dbReference type="NCBIfam" id="TIGR03377">
    <property type="entry name" value="glycerol3P_GlpA"/>
    <property type="match status" value="1"/>
</dbReference>
<dbReference type="GO" id="GO:0006072">
    <property type="term" value="P:glycerol-3-phosphate metabolic process"/>
    <property type="evidence" value="ECO:0007669"/>
    <property type="project" value="UniProtKB-UniRule"/>
</dbReference>
<evidence type="ECO:0000259" key="15">
    <source>
        <dbReference type="Pfam" id="PF01266"/>
    </source>
</evidence>
<feature type="domain" description="FAD dependent oxidoreductase" evidence="15">
    <location>
        <begin position="5"/>
        <end position="360"/>
    </location>
</feature>
<dbReference type="PROSITE" id="PS00978">
    <property type="entry name" value="FAD_G3PDH_2"/>
    <property type="match status" value="1"/>
</dbReference>
<evidence type="ECO:0000256" key="13">
    <source>
        <dbReference type="ARBA" id="ARBA00049055"/>
    </source>
</evidence>
<dbReference type="PRINTS" id="PR01001">
    <property type="entry name" value="FADG3PDH"/>
</dbReference>
<reference evidence="17" key="1">
    <citation type="journal article" date="2021" name="Front. Microbiol.">
        <title>Cellular and Genomic Properties of Haloferax gibbonsii LR2-5, the Host of Euryarchaeal Virus HFTV1.</title>
        <authorList>
            <person name="Tittes C."/>
            <person name="Schwarzer S."/>
            <person name="Pfeiffer F."/>
            <person name="Dyall-Smith M."/>
            <person name="Rodriguez-Franco M."/>
            <person name="Oksanen H.M."/>
            <person name="Quax T.E.F."/>
        </authorList>
    </citation>
    <scope>NUCLEOTIDE SEQUENCE</scope>
    <source>
        <strain evidence="17">LR2-5</strain>
    </source>
</reference>
<organism evidence="17 18">
    <name type="scientific">Haloferax gibbonsii</name>
    <dbReference type="NCBI Taxonomy" id="35746"/>
    <lineage>
        <taxon>Archaea</taxon>
        <taxon>Methanobacteriati</taxon>
        <taxon>Methanobacteriota</taxon>
        <taxon>Stenosarchaea group</taxon>
        <taxon>Halobacteria</taxon>
        <taxon>Halobacteriales</taxon>
        <taxon>Haloferacaceae</taxon>
        <taxon>Haloferax</taxon>
    </lineage>
</organism>
<proteinExistence type="inferred from homology"/>
<protein>
    <recommendedName>
        <fullName evidence="7 14">Glycerol-3-phosphate dehydrogenase</fullName>
        <ecNumber evidence="7 14">1.1.5.3</ecNumber>
    </recommendedName>
</protein>
<evidence type="ECO:0000313" key="17">
    <source>
        <dbReference type="EMBL" id="QOS13503.1"/>
    </source>
</evidence>
<comment type="cofactor">
    <cofactor evidence="2 14">
        <name>FAD</name>
        <dbReference type="ChEBI" id="CHEBI:57692"/>
    </cofactor>
</comment>
<dbReference type="GO" id="GO:0004368">
    <property type="term" value="F:glycerol-3-phosphate dehydrogenase (quinone) activity"/>
    <property type="evidence" value="ECO:0007669"/>
    <property type="project" value="UniProtKB-EC"/>
</dbReference>
<keyword evidence="11 14" id="KW-0560">Oxidoreductase</keyword>
<feature type="domain" description="BFD-like [2Fe-2S]-binding" evidence="16">
    <location>
        <begin position="435"/>
        <end position="479"/>
    </location>
</feature>
<dbReference type="InterPro" id="IPR036188">
    <property type="entry name" value="FAD/NAD-bd_sf"/>
</dbReference>